<evidence type="ECO:0000313" key="2">
    <source>
        <dbReference type="Proteomes" id="UP000279306"/>
    </source>
</evidence>
<dbReference type="CDD" id="cd07819">
    <property type="entry name" value="SRPBCC_2"/>
    <property type="match status" value="1"/>
</dbReference>
<organism evidence="1 2">
    <name type="scientific">Mycolicibacterium aurum</name>
    <name type="common">Mycobacterium aurum</name>
    <dbReference type="NCBI Taxonomy" id="1791"/>
    <lineage>
        <taxon>Bacteria</taxon>
        <taxon>Bacillati</taxon>
        <taxon>Actinomycetota</taxon>
        <taxon>Actinomycetes</taxon>
        <taxon>Mycobacteriales</taxon>
        <taxon>Mycobacteriaceae</taxon>
        <taxon>Mycolicibacterium</taxon>
    </lineage>
</organism>
<dbReference type="SUPFAM" id="SSF55961">
    <property type="entry name" value="Bet v1-like"/>
    <property type="match status" value="1"/>
</dbReference>
<dbReference type="EMBL" id="LR134356">
    <property type="protein sequence ID" value="VEG57808.1"/>
    <property type="molecule type" value="Genomic_DNA"/>
</dbReference>
<proteinExistence type="predicted"/>
<dbReference type="InterPro" id="IPR019587">
    <property type="entry name" value="Polyketide_cyclase/dehydratase"/>
</dbReference>
<dbReference type="STRING" id="1791.GCA_001049355_03672"/>
<dbReference type="PANTHER" id="PTHR39683">
    <property type="entry name" value="CONSERVED PROTEIN TB16.3"/>
    <property type="match status" value="1"/>
</dbReference>
<dbReference type="InterPro" id="IPR023393">
    <property type="entry name" value="START-like_dom_sf"/>
</dbReference>
<dbReference type="RefSeq" id="WP_048633549.1">
    <property type="nucleotide sequence ID" value="NZ_CVQQ01000012.1"/>
</dbReference>
<dbReference type="Proteomes" id="UP000279306">
    <property type="component" value="Chromosome"/>
</dbReference>
<dbReference type="KEGG" id="mauu:NCTC10437_04823"/>
<dbReference type="OrthoDB" id="4730534at2"/>
<dbReference type="PANTHER" id="PTHR39683:SF4">
    <property type="entry name" value="COENZYME Q-BINDING PROTEIN COQ10 START DOMAIN-CONTAINING PROTEIN"/>
    <property type="match status" value="1"/>
</dbReference>
<name>A0A448IZC5_MYCAU</name>
<gene>
    <name evidence="1" type="ORF">NCTC10437_04823</name>
</gene>
<dbReference type="AlphaFoldDB" id="A0A448IZC5"/>
<reference evidence="1 2" key="1">
    <citation type="submission" date="2018-12" db="EMBL/GenBank/DDBJ databases">
        <authorList>
            <consortium name="Pathogen Informatics"/>
        </authorList>
    </citation>
    <scope>NUCLEOTIDE SEQUENCE [LARGE SCALE GENOMIC DNA]</scope>
    <source>
        <strain evidence="1 2">NCTC10437</strain>
    </source>
</reference>
<accession>A0A448IZC5</accession>
<dbReference type="Pfam" id="PF10604">
    <property type="entry name" value="Polyketide_cyc2"/>
    <property type="match status" value="1"/>
</dbReference>
<keyword evidence="2" id="KW-1185">Reference proteome</keyword>
<sequence length="155" mass="17507">MAVRASSEVVIEAPPATILDVLADIDAVASWSALHKDAEVVDRHPDGRPHHVRATVKIMGLTDKELLEYHWGADWVVWDAERTSRQRCQHGEYNLTPVGEDRTRVRFDLILDLAAPYPAFLVKRAKKMVLDVALENLRRHVMAAALRDNSSRHAE</sequence>
<dbReference type="Gene3D" id="3.30.530.20">
    <property type="match status" value="1"/>
</dbReference>
<protein>
    <submittedName>
        <fullName evidence="1">Polyketide cyclase / dehydrase and lipid transport</fullName>
    </submittedName>
</protein>
<evidence type="ECO:0000313" key="1">
    <source>
        <dbReference type="EMBL" id="VEG57808.1"/>
    </source>
</evidence>